<sequence>MRVYRIADRRHPIWDGTGAALLGGRWNSPGHPAIYGSLSSACAMLEILAHAGIGRIPGTQQIVIAEVPDEDALVERHEQASLPDGWDAEDSGAARQFGDDWLASRRSLVLVVPSVVARLEFNAVVNPAHPDFSRVRVGAPEAVVWDRRLFG</sequence>
<dbReference type="HOGENOM" id="CLU_133611_0_1_4"/>
<dbReference type="Pfam" id="PF08808">
    <property type="entry name" value="RES"/>
    <property type="match status" value="1"/>
</dbReference>
<dbReference type="EMBL" id="CP001281">
    <property type="protein sequence ID" value="ACR02196.1"/>
    <property type="molecule type" value="Genomic_DNA"/>
</dbReference>
<proteinExistence type="predicted"/>
<dbReference type="KEGG" id="tmz:Tmz1t_3603"/>
<keyword evidence="3" id="KW-1185">Reference proteome</keyword>
<feature type="domain" description="RES" evidence="1">
    <location>
        <begin position="13"/>
        <end position="139"/>
    </location>
</feature>
<dbReference type="AlphaFoldDB" id="C4KDN0"/>
<dbReference type="eggNOG" id="COG5654">
    <property type="taxonomic scope" value="Bacteria"/>
</dbReference>
<dbReference type="Proteomes" id="UP000002186">
    <property type="component" value="Chromosome"/>
</dbReference>
<evidence type="ECO:0000313" key="2">
    <source>
        <dbReference type="EMBL" id="ACR02196.1"/>
    </source>
</evidence>
<dbReference type="InterPro" id="IPR014914">
    <property type="entry name" value="RES_dom"/>
</dbReference>
<gene>
    <name evidence="2" type="ordered locus">Tmz1t_3603</name>
</gene>
<dbReference type="OrthoDB" id="9789501at2"/>
<reference evidence="3" key="1">
    <citation type="submission" date="2009-05" db="EMBL/GenBank/DDBJ databases">
        <title>Complete sequence of chromosome of Thauera sp. MZ1T.</title>
        <authorList>
            <consortium name="US DOE Joint Genome Institute"/>
            <person name="Lucas S."/>
            <person name="Copeland A."/>
            <person name="Lapidus A."/>
            <person name="Glavina del Rio T."/>
            <person name="Dalin E."/>
            <person name="Tice H."/>
            <person name="Bruce D."/>
            <person name="Goodwin L."/>
            <person name="Pitluck S."/>
            <person name="Sims D."/>
            <person name="Brettin T."/>
            <person name="Detter J.C."/>
            <person name="Han C."/>
            <person name="Larimer F."/>
            <person name="Land M."/>
            <person name="Hauser L."/>
            <person name="Kyrpides N."/>
            <person name="Mikhailova N."/>
            <person name="Sayler G.S."/>
        </authorList>
    </citation>
    <scope>NUCLEOTIDE SEQUENCE [LARGE SCALE GENOMIC DNA]</scope>
    <source>
        <strain evidence="3">MZ1T</strain>
    </source>
</reference>
<protein>
    <submittedName>
        <fullName evidence="2">RES domain protein</fullName>
    </submittedName>
</protein>
<reference evidence="2 3" key="2">
    <citation type="journal article" date="2012" name="Stand. Genomic Sci.">
        <title>Complete genome sequence of Thauera aminoaromatica strain MZ1T.</title>
        <authorList>
            <person name="Jiang K."/>
            <person name="Sanseverino J."/>
            <person name="Chauhan A."/>
            <person name="Lucas S."/>
            <person name="Copeland A."/>
            <person name="Lapidus A."/>
            <person name="Del Rio T.G."/>
            <person name="Dalin E."/>
            <person name="Tice H."/>
            <person name="Bruce D."/>
            <person name="Goodwin L."/>
            <person name="Pitluck S."/>
            <person name="Sims D."/>
            <person name="Brettin T."/>
            <person name="Detter J.C."/>
            <person name="Han C."/>
            <person name="Chang Y.J."/>
            <person name="Larimer F."/>
            <person name="Land M."/>
            <person name="Hauser L."/>
            <person name="Kyrpides N.C."/>
            <person name="Mikhailova N."/>
            <person name="Moser S."/>
            <person name="Jegier P."/>
            <person name="Close D."/>
            <person name="Debruyn J.M."/>
            <person name="Wang Y."/>
            <person name="Layton A.C."/>
            <person name="Allen M.S."/>
            <person name="Sayler G.S."/>
        </authorList>
    </citation>
    <scope>NUCLEOTIDE SEQUENCE [LARGE SCALE GENOMIC DNA]</scope>
    <source>
        <strain evidence="2 3">MZ1T</strain>
    </source>
</reference>
<evidence type="ECO:0000259" key="1">
    <source>
        <dbReference type="SMART" id="SM00953"/>
    </source>
</evidence>
<dbReference type="RefSeq" id="WP_012586033.1">
    <property type="nucleotide sequence ID" value="NC_011662.2"/>
</dbReference>
<organism evidence="2 3">
    <name type="scientific">Thauera aminoaromatica</name>
    <dbReference type="NCBI Taxonomy" id="164330"/>
    <lineage>
        <taxon>Bacteria</taxon>
        <taxon>Pseudomonadati</taxon>
        <taxon>Pseudomonadota</taxon>
        <taxon>Betaproteobacteria</taxon>
        <taxon>Rhodocyclales</taxon>
        <taxon>Zoogloeaceae</taxon>
        <taxon>Thauera</taxon>
    </lineage>
</organism>
<name>C4KDN0_THASP</name>
<dbReference type="STRING" id="85643.Tmz1t_3603"/>
<dbReference type="SMART" id="SM00953">
    <property type="entry name" value="RES"/>
    <property type="match status" value="1"/>
</dbReference>
<evidence type="ECO:0000313" key="3">
    <source>
        <dbReference type="Proteomes" id="UP000002186"/>
    </source>
</evidence>
<accession>C4KDN0</accession>